<dbReference type="InterPro" id="IPR041633">
    <property type="entry name" value="Polbeta"/>
</dbReference>
<dbReference type="InterPro" id="IPR052548">
    <property type="entry name" value="Type_VII_TA_antitoxin"/>
</dbReference>
<dbReference type="Proteomes" id="UP000019426">
    <property type="component" value="Chromosome M2/40_rep2"/>
</dbReference>
<dbReference type="EMBL" id="HG917869">
    <property type="protein sequence ID" value="CDM70264.1"/>
    <property type="molecule type" value="Genomic_DNA"/>
</dbReference>
<dbReference type="KEGG" id="clt:CM240_3147"/>
<dbReference type="SUPFAM" id="SSF81301">
    <property type="entry name" value="Nucleotidyltransferase"/>
    <property type="match status" value="1"/>
</dbReference>
<feature type="domain" description="Polymerase beta nucleotidyltransferase" evidence="1">
    <location>
        <begin position="9"/>
        <end position="78"/>
    </location>
</feature>
<reference evidence="2 3" key="1">
    <citation type="submission" date="2013-11" db="EMBL/GenBank/DDBJ databases">
        <title>Complete genome sequence of Clostridum sp. M2/40.</title>
        <authorList>
            <person name="Wibberg D."/>
            <person name="Puehler A."/>
            <person name="Schlueter A."/>
        </authorList>
    </citation>
    <scope>NUCLEOTIDE SEQUENCE [LARGE SCALE GENOMIC DNA]</scope>
    <source>
        <strain evidence="3">M2/40</strain>
    </source>
</reference>
<proteinExistence type="predicted"/>
<dbReference type="PANTHER" id="PTHR33933:SF1">
    <property type="entry name" value="PROTEIN ADENYLYLTRANSFERASE MNTA-RELATED"/>
    <property type="match status" value="1"/>
</dbReference>
<evidence type="ECO:0000313" key="3">
    <source>
        <dbReference type="Proteomes" id="UP000019426"/>
    </source>
</evidence>
<dbReference type="HOGENOM" id="CLU_130257_9_5_9"/>
<dbReference type="PATRIC" id="fig|1216932.3.peg.3115"/>
<dbReference type="STRING" id="1216932.CM240_3147"/>
<dbReference type="AlphaFoldDB" id="W6S2X3"/>
<protein>
    <recommendedName>
        <fullName evidence="1">Polymerase beta nucleotidyltransferase domain-containing protein</fullName>
    </recommendedName>
</protein>
<accession>W6S2X3</accession>
<evidence type="ECO:0000313" key="2">
    <source>
        <dbReference type="EMBL" id="CDM70264.1"/>
    </source>
</evidence>
<dbReference type="RefSeq" id="WP_044040405.1">
    <property type="nucleotide sequence ID" value="NZ_HG917869.1"/>
</dbReference>
<dbReference type="PANTHER" id="PTHR33933">
    <property type="entry name" value="NUCLEOTIDYLTRANSFERASE"/>
    <property type="match status" value="1"/>
</dbReference>
<organism evidence="2 3">
    <name type="scientific">Clostridium bornimense</name>
    <dbReference type="NCBI Taxonomy" id="1216932"/>
    <lineage>
        <taxon>Bacteria</taxon>
        <taxon>Bacillati</taxon>
        <taxon>Bacillota</taxon>
        <taxon>Clostridia</taxon>
        <taxon>Eubacteriales</taxon>
        <taxon>Clostridiaceae</taxon>
        <taxon>Clostridium</taxon>
    </lineage>
</organism>
<dbReference type="Gene3D" id="3.30.460.10">
    <property type="entry name" value="Beta Polymerase, domain 2"/>
    <property type="match status" value="1"/>
</dbReference>
<keyword evidence="3" id="KW-1185">Reference proteome</keyword>
<name>W6S2X3_9CLOT</name>
<evidence type="ECO:0000259" key="1">
    <source>
        <dbReference type="Pfam" id="PF18765"/>
    </source>
</evidence>
<dbReference type="eggNOG" id="COG1708">
    <property type="taxonomic scope" value="Bacteria"/>
</dbReference>
<dbReference type="InterPro" id="IPR043519">
    <property type="entry name" value="NT_sf"/>
</dbReference>
<gene>
    <name evidence="2" type="ORF">CM240_3147</name>
</gene>
<dbReference type="Pfam" id="PF18765">
    <property type="entry name" value="Polbeta"/>
    <property type="match status" value="1"/>
</dbReference>
<sequence length="102" mass="11888">MIPFIEEIEDIKNQLIKLYNPSKIILFGSCAKGIAKKDSDIDLCVIGDYDNKKNRLMDMLINIESYRDIDFILYRETEWIKYIQDTATFASLINREGVVLYG</sequence>
<dbReference type="CDD" id="cd05403">
    <property type="entry name" value="NT_KNTase_like"/>
    <property type="match status" value="1"/>
</dbReference>